<proteinExistence type="predicted"/>
<organism evidence="1 2">
    <name type="scientific">Persea americana</name>
    <name type="common">Avocado</name>
    <dbReference type="NCBI Taxonomy" id="3435"/>
    <lineage>
        <taxon>Eukaryota</taxon>
        <taxon>Viridiplantae</taxon>
        <taxon>Streptophyta</taxon>
        <taxon>Embryophyta</taxon>
        <taxon>Tracheophyta</taxon>
        <taxon>Spermatophyta</taxon>
        <taxon>Magnoliopsida</taxon>
        <taxon>Magnoliidae</taxon>
        <taxon>Laurales</taxon>
        <taxon>Lauraceae</taxon>
        <taxon>Persea</taxon>
    </lineage>
</organism>
<protein>
    <submittedName>
        <fullName evidence="1">Uncharacterized protein</fullName>
    </submittedName>
</protein>
<comment type="caution">
    <text evidence="1">The sequence shown here is derived from an EMBL/GenBank/DDBJ whole genome shotgun (WGS) entry which is preliminary data.</text>
</comment>
<evidence type="ECO:0000313" key="1">
    <source>
        <dbReference type="EMBL" id="KAJ8640536.1"/>
    </source>
</evidence>
<dbReference type="Proteomes" id="UP001234297">
    <property type="component" value="Chromosome 5"/>
</dbReference>
<reference evidence="1 2" key="1">
    <citation type="journal article" date="2022" name="Hortic Res">
        <title>A haplotype resolved chromosomal level avocado genome allows analysis of novel avocado genes.</title>
        <authorList>
            <person name="Nath O."/>
            <person name="Fletcher S.J."/>
            <person name="Hayward A."/>
            <person name="Shaw L.M."/>
            <person name="Masouleh A.K."/>
            <person name="Furtado A."/>
            <person name="Henry R.J."/>
            <person name="Mitter N."/>
        </authorList>
    </citation>
    <scope>NUCLEOTIDE SEQUENCE [LARGE SCALE GENOMIC DNA]</scope>
    <source>
        <strain evidence="2">cv. Hass</strain>
    </source>
</reference>
<sequence length="417" mass="46128">MRVVAAIEDISFLRPIPNSNARTWKARVSLLDFFVLQPAVQISNQNPLIDSAMDGNKDEALKCLKIGKQALETGDRTRALKFLSKARRLDPTLPIDDLISNANEQSSPDSPPPPSDPARDESPVSNKAAPGASSARVRVSANGSPSMSSCSSSNSYTEEQISIVRQIKKQKDYYAILGLEKGSSVDEVRKAYRKLSLKVHPDKNKAPGAEEAFKAVSKAFQCLSDEESRKRYDLVGSEEELVHQNRSHRTAQHGFNGFYEAEFDPDEIFRNFFFGNGGMAPTAASFQGFRFGNGHARASGNAHGSGNANIRALIQLLPVILFLLLNFLPSSEPIYSLSRQHPYQHQFVTERGVHFYVKTSKFEEDVGCGAWRSRHLSVTGLDSWRRQLDVLNQGSRGDGSNITWTTRSLLGEGSHDQ</sequence>
<dbReference type="EMBL" id="CM056813">
    <property type="protein sequence ID" value="KAJ8640536.1"/>
    <property type="molecule type" value="Genomic_DNA"/>
</dbReference>
<gene>
    <name evidence="1" type="ORF">MRB53_017230</name>
</gene>
<evidence type="ECO:0000313" key="2">
    <source>
        <dbReference type="Proteomes" id="UP001234297"/>
    </source>
</evidence>
<keyword evidence="2" id="KW-1185">Reference proteome</keyword>
<accession>A0ACC2M5C3</accession>
<name>A0ACC2M5C3_PERAE</name>